<feature type="transmembrane region" description="Helical" evidence="2">
    <location>
        <begin position="237"/>
        <end position="263"/>
    </location>
</feature>
<protein>
    <submittedName>
        <fullName evidence="6">Chromosome segregation ATPase</fullName>
    </submittedName>
</protein>
<name>S7VJZ8_9BACT</name>
<evidence type="ECO:0000259" key="5">
    <source>
        <dbReference type="Pfam" id="PF12760"/>
    </source>
</evidence>
<evidence type="ECO:0000256" key="1">
    <source>
        <dbReference type="SAM" id="Coils"/>
    </source>
</evidence>
<keyword evidence="2" id="KW-0812">Transmembrane</keyword>
<evidence type="ECO:0000259" key="3">
    <source>
        <dbReference type="Pfam" id="PF07695"/>
    </source>
</evidence>
<feature type="transmembrane region" description="Helical" evidence="2">
    <location>
        <begin position="269"/>
        <end position="290"/>
    </location>
</feature>
<feature type="coiled-coil region" evidence="1">
    <location>
        <begin position="425"/>
        <end position="480"/>
    </location>
</feature>
<dbReference type="InterPro" id="IPR024442">
    <property type="entry name" value="Transposase_Zn_ribbon"/>
</dbReference>
<dbReference type="AlphaFoldDB" id="S7VJZ8"/>
<dbReference type="InterPro" id="IPR011622">
    <property type="entry name" value="7TMR_DISM_rcpt_extracell_dom2"/>
</dbReference>
<feature type="domain" description="7TM-DISM receptor extracellular" evidence="3">
    <location>
        <begin position="207"/>
        <end position="409"/>
    </location>
</feature>
<feature type="transmembrane region" description="Helical" evidence="2">
    <location>
        <begin position="208"/>
        <end position="230"/>
    </location>
</feature>
<dbReference type="Pfam" id="PF12760">
    <property type="entry name" value="Zn_ribbon_IS1595"/>
    <property type="match status" value="1"/>
</dbReference>
<evidence type="ECO:0000313" key="6">
    <source>
        <dbReference type="EMBL" id="EPR69822.1"/>
    </source>
</evidence>
<dbReference type="eggNOG" id="COG3677">
    <property type="taxonomic scope" value="Bacteria"/>
</dbReference>
<sequence>MLLLHNGLLKRVEMYSLLRRQVWPIITLILISNSLCLGQRISGAATLKIDDGWNERIYAINQLEFFEDSTNQLDFKGISEGEFQQFIKIRPNFSKNNFNTDYTYWVKLSIANSPESKKKWLLEFYDQSIDHITAYVPNGNGGYTIKEMGDNNPFSQRLFNHKNFQLLLENSEAGISNFYFKVNSSQKADIRIAVRSLNRFVHYALSEYFLYGLFYGMILIIAFYNFLIFLAVKEMKYVYYILYLLSVALYAMSLDGIGFQYFWPNYPNWNAVVNGIFSFSIVLWAVLFTVRFLNTKRKALAFHYSLWIVLSIKIVLFCLGLFVDNKYFELTYFDSLPFLLILSTSIFLLVKKYQAARFFVMAYGVLFIGVCIKILANYAIIPHTTFVYYSLHFAFLVEMVLLSFALGDRIRLMKEIRDKALKRSLSQYKENISLKEKVNKELEYKVSQRTAELQAKNELLEAYNGQLKEKDEEIERINALLDKDNWKLKSSIKASFRARLTKKSLTLSEFREIFPEPSACYRYLEELKWGDGFQCRQCDHTKYGKTAKVFSRRCTKCGHINSVTSGTVFHGIKFPLDKAFYIIYASYITREKSTLDQLAEILDLRRNTIWAFRKKIQTKIGNQSDLEFGWEEIVLFEMVDY</sequence>
<feature type="domain" description="Transposase zinc-ribbon" evidence="5">
    <location>
        <begin position="519"/>
        <end position="559"/>
    </location>
</feature>
<feature type="transmembrane region" description="Helical" evidence="2">
    <location>
        <begin position="302"/>
        <end position="323"/>
    </location>
</feature>
<evidence type="ECO:0000256" key="2">
    <source>
        <dbReference type="SAM" id="Phobius"/>
    </source>
</evidence>
<evidence type="ECO:0000259" key="4">
    <source>
        <dbReference type="Pfam" id="PF07696"/>
    </source>
</evidence>
<keyword evidence="2" id="KW-0472">Membrane</keyword>
<comment type="caution">
    <text evidence="6">The sequence shown here is derived from an EMBL/GenBank/DDBJ whole genome shotgun (WGS) entry which is preliminary data.</text>
</comment>
<dbReference type="InterPro" id="IPR011623">
    <property type="entry name" value="7TMR_DISM_rcpt_extracell_dom1"/>
</dbReference>
<accession>S7VJZ8</accession>
<dbReference type="STRING" id="641524.ADICYQ_1225"/>
<reference evidence="6 7" key="1">
    <citation type="journal article" date="2013" name="Genome Announc.">
        <title>Draft Genome Sequence of Cyclobacterium qasimii Strain M12-11BT, Isolated from Arctic Marine Sediment.</title>
        <authorList>
            <person name="Shivaji S."/>
            <person name="Ara S."/>
            <person name="Singh A."/>
            <person name="Kumar Pinnaka A."/>
        </authorList>
    </citation>
    <scope>NUCLEOTIDE SEQUENCE [LARGE SCALE GENOMIC DNA]</scope>
    <source>
        <strain evidence="6 7">M12-11B</strain>
    </source>
</reference>
<keyword evidence="2" id="KW-1133">Transmembrane helix</keyword>
<dbReference type="Pfam" id="PF07696">
    <property type="entry name" value="7TMR-DISMED2"/>
    <property type="match status" value="1"/>
</dbReference>
<feature type="transmembrane region" description="Helical" evidence="2">
    <location>
        <begin position="386"/>
        <end position="407"/>
    </location>
</feature>
<feature type="transmembrane region" description="Helical" evidence="2">
    <location>
        <begin position="335"/>
        <end position="351"/>
    </location>
</feature>
<proteinExistence type="predicted"/>
<evidence type="ECO:0000313" key="7">
    <source>
        <dbReference type="Proteomes" id="UP000014974"/>
    </source>
</evidence>
<feature type="transmembrane region" description="Helical" evidence="2">
    <location>
        <begin position="358"/>
        <end position="380"/>
    </location>
</feature>
<dbReference type="PATRIC" id="fig|641524.5.peg.1211"/>
<organism evidence="6 7">
    <name type="scientific">Cyclobacterium qasimii M12-11B</name>
    <dbReference type="NCBI Taxonomy" id="641524"/>
    <lineage>
        <taxon>Bacteria</taxon>
        <taxon>Pseudomonadati</taxon>
        <taxon>Bacteroidota</taxon>
        <taxon>Cytophagia</taxon>
        <taxon>Cytophagales</taxon>
        <taxon>Cyclobacteriaceae</taxon>
        <taxon>Cyclobacterium</taxon>
    </lineage>
</organism>
<dbReference type="Pfam" id="PF07695">
    <property type="entry name" value="7TMR-DISM_7TM"/>
    <property type="match status" value="1"/>
</dbReference>
<keyword evidence="1" id="KW-0175">Coiled coil</keyword>
<dbReference type="Gene3D" id="2.60.40.2380">
    <property type="match status" value="1"/>
</dbReference>
<dbReference type="Proteomes" id="UP000014974">
    <property type="component" value="Unassembled WGS sequence"/>
</dbReference>
<gene>
    <name evidence="6" type="ORF">ADICYQ_1225</name>
</gene>
<dbReference type="EMBL" id="ATNM01000059">
    <property type="protein sequence ID" value="EPR69822.1"/>
    <property type="molecule type" value="Genomic_DNA"/>
</dbReference>
<feature type="domain" description="7TM-DISM receptor extracellular" evidence="4">
    <location>
        <begin position="61"/>
        <end position="194"/>
    </location>
</feature>